<dbReference type="STRING" id="576137.A0A1L7XQY0"/>
<dbReference type="Proteomes" id="UP000184330">
    <property type="component" value="Unassembled WGS sequence"/>
</dbReference>
<feature type="region of interest" description="Disordered" evidence="1">
    <location>
        <begin position="776"/>
        <end position="808"/>
    </location>
</feature>
<organism evidence="2 3">
    <name type="scientific">Phialocephala subalpina</name>
    <dbReference type="NCBI Taxonomy" id="576137"/>
    <lineage>
        <taxon>Eukaryota</taxon>
        <taxon>Fungi</taxon>
        <taxon>Dikarya</taxon>
        <taxon>Ascomycota</taxon>
        <taxon>Pezizomycotina</taxon>
        <taxon>Leotiomycetes</taxon>
        <taxon>Helotiales</taxon>
        <taxon>Mollisiaceae</taxon>
        <taxon>Phialocephala</taxon>
        <taxon>Phialocephala fortinii species complex</taxon>
    </lineage>
</organism>
<evidence type="ECO:0000256" key="1">
    <source>
        <dbReference type="SAM" id="MobiDB-lite"/>
    </source>
</evidence>
<evidence type="ECO:0000313" key="3">
    <source>
        <dbReference type="Proteomes" id="UP000184330"/>
    </source>
</evidence>
<protein>
    <submittedName>
        <fullName evidence="2">Uncharacterized protein</fullName>
    </submittedName>
</protein>
<sequence length="937" mass="104585">MGRDSVVSAAPPSAKFMLPTPGHTAKGSQLMGRDSMVSAAPPSAKSMLPTPEGTPNGAFPDDFVQYLFRETGVLGVDLIAPKPKHIHGLDDIREVMLLHLTSSNFTGLDGACKAQFDVLWEVDDFLREQFPDVAGIDVSSVIVLTGDLLQTQATTGYEGDREINFQESSKLQKVLVHASKDEIIEIAQQLAWLGCALRTSKPGNICKSTCQISWRGGLSGGQTSMEFSTEPPSEENSCWHALFTNPVIASGFSIDKRNDEKGLEIPIEMMTVLGGASHAVEFDGGIVIKGFSSMFVPIQRTGNSIQWHYIHNDENVRLPYWEVDSRCPSRALMDVVDLDSITTTRAFLGWWGKTTCELGTINASYENIDWSDTKEPSLYDPRSKCLGFRGLGGSKTYRMHSGTTGMFSPGPKDGQLHISHYRPYQRIVRYASRTPVVLYDTSGKRAWLVPSSAVIAHIAQTRHRREPFSVNGKVVELTPADPTFGISEGAEQMLLDNSSVKLNDDEPGTGDYRFRDLVLSVWSLLENLLDRNAVESSRAQKNVTRSCSVDGTPTPSLRGWEFMDIVQERSPIRQKETSIQETNGGWMDFVEDLKPVVLFASGFEDLIKPDLVLTPGLCSKWRHMPKDKDYLAASVSILNILYEEAGSRLTRKYLTSTHLQWSRGQTLFEVCTDSVNHECKCDRLQQIDRESNINPETFRPPEYLENYGAVIFGQESSQTIFVAHSGYPPNKDFRYYNAKAIVDHKEPLLPLLDSSSDTSEAESNAGIKKRIWPSRPKYEERANSKRPYTHNEGISFSNGRHPKKRSQGYQGYQGLVLEEPRQPQQQFRYEPVMKDANYYVQSISEHSTHMQTSNNPERFDRDIGTPISIYSTPATRPVASVLPHEHNLQRTSSPYLVGQDCTLVIGTSTAMLDPKNGLPLRAQPCRNQDIAMQKSTS</sequence>
<feature type="region of interest" description="Disordered" evidence="1">
    <location>
        <begin position="1"/>
        <end position="55"/>
    </location>
</feature>
<dbReference type="OrthoDB" id="1577640at2759"/>
<keyword evidence="3" id="KW-1185">Reference proteome</keyword>
<proteinExistence type="predicted"/>
<dbReference type="AlphaFoldDB" id="A0A1L7XQY0"/>
<evidence type="ECO:0000313" key="2">
    <source>
        <dbReference type="EMBL" id="CZR67453.1"/>
    </source>
</evidence>
<dbReference type="EMBL" id="FJOG01000044">
    <property type="protein sequence ID" value="CZR67453.1"/>
    <property type="molecule type" value="Genomic_DNA"/>
</dbReference>
<reference evidence="2 3" key="1">
    <citation type="submission" date="2016-03" db="EMBL/GenBank/DDBJ databases">
        <authorList>
            <person name="Ploux O."/>
        </authorList>
    </citation>
    <scope>NUCLEOTIDE SEQUENCE [LARGE SCALE GENOMIC DNA]</scope>
    <source>
        <strain evidence="2 3">UAMH 11012</strain>
    </source>
</reference>
<name>A0A1L7XQY0_9HELO</name>
<accession>A0A1L7XQY0</accession>
<gene>
    <name evidence="2" type="ORF">PAC_17352</name>
</gene>